<sequence>MESVTTMKKTHGLILLLLLIICWALINEEVPYVNSQTLATSEKNTLAQAKTKKAIPRPVIYLVPHADDETLTYGVDIQKERQRGRPIYLILFSQGEESIAREVLNGHYDHQSVNKNRVGEPILCRWHGRIHSPNEEHFADGSLSRKEFGKARIRDFYRVAKVLGIPSSHIRTYSLPNDHFTPSQVQSVIDSALKKFPGADFRTMSPYDVHPDHALIGKELANAIQTNKISASQVHYFVSIYTDRFAKVDIPFKKHISTIKKGSKAYIRLVQSMDVYRDYDPKQGSYATGYHSVPKQFDALIKATYTSWYLPQIAPSNKKETAG</sequence>
<proteinExistence type="predicted"/>
<evidence type="ECO:0000313" key="2">
    <source>
        <dbReference type="Proteomes" id="UP000198660"/>
    </source>
</evidence>
<gene>
    <name evidence="1" type="ORF">SAMN05444972_11520</name>
</gene>
<protein>
    <submittedName>
        <fullName evidence="1">GlcNAc-PI de-N-acetylase</fullName>
    </submittedName>
</protein>
<dbReference type="PANTHER" id="PTHR12993:SF11">
    <property type="entry name" value="N-ACETYLGLUCOSAMINYL-PHOSPHATIDYLINOSITOL DE-N-ACETYLASE"/>
    <property type="match status" value="1"/>
</dbReference>
<dbReference type="PANTHER" id="PTHR12993">
    <property type="entry name" value="N-ACETYLGLUCOSAMINYL-PHOSPHATIDYLINOSITOL DE-N-ACETYLASE-RELATED"/>
    <property type="match status" value="1"/>
</dbReference>
<dbReference type="InterPro" id="IPR024078">
    <property type="entry name" value="LmbE-like_dom_sf"/>
</dbReference>
<dbReference type="Pfam" id="PF02585">
    <property type="entry name" value="PIG-L"/>
    <property type="match status" value="1"/>
</dbReference>
<dbReference type="InterPro" id="IPR003737">
    <property type="entry name" value="GlcNAc_PI_deacetylase-related"/>
</dbReference>
<keyword evidence="2" id="KW-1185">Reference proteome</keyword>
<dbReference type="Gene3D" id="3.40.50.10320">
    <property type="entry name" value="LmbE-like"/>
    <property type="match status" value="1"/>
</dbReference>
<dbReference type="EMBL" id="FPAA01000015">
    <property type="protein sequence ID" value="SFS98735.1"/>
    <property type="molecule type" value="Genomic_DNA"/>
</dbReference>
<accession>A0A1I6UBE1</accession>
<evidence type="ECO:0000313" key="1">
    <source>
        <dbReference type="EMBL" id="SFS98735.1"/>
    </source>
</evidence>
<dbReference type="Proteomes" id="UP000198660">
    <property type="component" value="Unassembled WGS sequence"/>
</dbReference>
<organism evidence="1 2">
    <name type="scientific">Marininema halotolerans</name>
    <dbReference type="NCBI Taxonomy" id="1155944"/>
    <lineage>
        <taxon>Bacteria</taxon>
        <taxon>Bacillati</taxon>
        <taxon>Bacillota</taxon>
        <taxon>Bacilli</taxon>
        <taxon>Bacillales</taxon>
        <taxon>Thermoactinomycetaceae</taxon>
        <taxon>Marininema</taxon>
    </lineage>
</organism>
<reference evidence="2" key="1">
    <citation type="submission" date="2016-10" db="EMBL/GenBank/DDBJ databases">
        <authorList>
            <person name="Varghese N."/>
            <person name="Submissions S."/>
        </authorList>
    </citation>
    <scope>NUCLEOTIDE SEQUENCE [LARGE SCALE GENOMIC DNA]</scope>
    <source>
        <strain evidence="2">DSM 45789</strain>
    </source>
</reference>
<dbReference type="SUPFAM" id="SSF102588">
    <property type="entry name" value="LmbE-like"/>
    <property type="match status" value="1"/>
</dbReference>
<dbReference type="OrthoDB" id="1754135at2"/>
<dbReference type="AlphaFoldDB" id="A0A1I6UBE1"/>
<name>A0A1I6UBE1_9BACL</name>
<dbReference type="GO" id="GO:0016811">
    <property type="term" value="F:hydrolase activity, acting on carbon-nitrogen (but not peptide) bonds, in linear amides"/>
    <property type="evidence" value="ECO:0007669"/>
    <property type="project" value="TreeGrafter"/>
</dbReference>